<evidence type="ECO:0000256" key="8">
    <source>
        <dbReference type="SAM" id="MobiDB-lite"/>
    </source>
</evidence>
<evidence type="ECO:0000256" key="7">
    <source>
        <dbReference type="ARBA" id="ARBA00023242"/>
    </source>
</evidence>
<evidence type="ECO:0000256" key="3">
    <source>
        <dbReference type="ARBA" id="ARBA00022833"/>
    </source>
</evidence>
<evidence type="ECO:0000256" key="5">
    <source>
        <dbReference type="ARBA" id="ARBA00023125"/>
    </source>
</evidence>
<feature type="compositionally biased region" description="Polar residues" evidence="8">
    <location>
        <begin position="1"/>
        <end position="22"/>
    </location>
</feature>
<evidence type="ECO:0000313" key="11">
    <source>
        <dbReference type="Proteomes" id="UP000774617"/>
    </source>
</evidence>
<feature type="compositionally biased region" description="Low complexity" evidence="8">
    <location>
        <begin position="762"/>
        <end position="780"/>
    </location>
</feature>
<dbReference type="SMART" id="SM00906">
    <property type="entry name" value="Fungal_trans"/>
    <property type="match status" value="1"/>
</dbReference>
<evidence type="ECO:0000256" key="6">
    <source>
        <dbReference type="ARBA" id="ARBA00023163"/>
    </source>
</evidence>
<keyword evidence="7" id="KW-0539">Nucleus</keyword>
<dbReference type="Gene3D" id="4.10.240.10">
    <property type="entry name" value="Zn(2)-C6 fungal-type DNA-binding domain"/>
    <property type="match status" value="1"/>
</dbReference>
<dbReference type="SUPFAM" id="SSF57701">
    <property type="entry name" value="Zn2/Cys6 DNA-binding domain"/>
    <property type="match status" value="1"/>
</dbReference>
<accession>A0ABQ8GSI6</accession>
<dbReference type="PANTHER" id="PTHR31313">
    <property type="entry name" value="TY1 ENHANCER ACTIVATOR"/>
    <property type="match status" value="1"/>
</dbReference>
<evidence type="ECO:0000256" key="1">
    <source>
        <dbReference type="ARBA" id="ARBA00004123"/>
    </source>
</evidence>
<gene>
    <name evidence="10" type="ORF">B0J12DRAFT_170402</name>
</gene>
<keyword evidence="5" id="KW-0238">DNA-binding</keyword>
<keyword evidence="2" id="KW-0479">Metal-binding</keyword>
<feature type="region of interest" description="Disordered" evidence="8">
    <location>
        <begin position="1"/>
        <end position="49"/>
    </location>
</feature>
<keyword evidence="6" id="KW-0804">Transcription</keyword>
<feature type="domain" description="Zn(2)-C6 fungal-type" evidence="9">
    <location>
        <begin position="60"/>
        <end position="91"/>
    </location>
</feature>
<feature type="region of interest" description="Disordered" evidence="8">
    <location>
        <begin position="685"/>
        <end position="787"/>
    </location>
</feature>
<evidence type="ECO:0000313" key="10">
    <source>
        <dbReference type="EMBL" id="KAH7063454.1"/>
    </source>
</evidence>
<evidence type="ECO:0000259" key="9">
    <source>
        <dbReference type="PROSITE" id="PS50048"/>
    </source>
</evidence>
<dbReference type="SMART" id="SM00066">
    <property type="entry name" value="GAL4"/>
    <property type="match status" value="1"/>
</dbReference>
<evidence type="ECO:0000256" key="4">
    <source>
        <dbReference type="ARBA" id="ARBA00023015"/>
    </source>
</evidence>
<organism evidence="10 11">
    <name type="scientific">Macrophomina phaseolina</name>
    <dbReference type="NCBI Taxonomy" id="35725"/>
    <lineage>
        <taxon>Eukaryota</taxon>
        <taxon>Fungi</taxon>
        <taxon>Dikarya</taxon>
        <taxon>Ascomycota</taxon>
        <taxon>Pezizomycotina</taxon>
        <taxon>Dothideomycetes</taxon>
        <taxon>Dothideomycetes incertae sedis</taxon>
        <taxon>Botryosphaeriales</taxon>
        <taxon>Botryosphaeriaceae</taxon>
        <taxon>Macrophomina</taxon>
    </lineage>
</organism>
<dbReference type="PROSITE" id="PS50048">
    <property type="entry name" value="ZN2_CY6_FUNGAL_2"/>
    <property type="match status" value="1"/>
</dbReference>
<name>A0ABQ8GSI6_9PEZI</name>
<comment type="subcellular location">
    <subcellularLocation>
        <location evidence="1">Nucleus</location>
    </subcellularLocation>
</comment>
<dbReference type="Pfam" id="PF00172">
    <property type="entry name" value="Zn_clus"/>
    <property type="match status" value="1"/>
</dbReference>
<dbReference type="PANTHER" id="PTHR31313:SF81">
    <property type="entry name" value="TY1 ENHANCER ACTIVATOR"/>
    <property type="match status" value="1"/>
</dbReference>
<feature type="compositionally biased region" description="Basic residues" evidence="8">
    <location>
        <begin position="34"/>
        <end position="45"/>
    </location>
</feature>
<keyword evidence="11" id="KW-1185">Reference proteome</keyword>
<keyword evidence="4" id="KW-0805">Transcription regulation</keyword>
<feature type="compositionally biased region" description="Low complexity" evidence="8">
    <location>
        <begin position="702"/>
        <end position="734"/>
    </location>
</feature>
<dbReference type="Proteomes" id="UP000774617">
    <property type="component" value="Unassembled WGS sequence"/>
</dbReference>
<proteinExistence type="predicted"/>
<sequence>MDSGLSVASSEASQLPPSQSQPAHDDQLGAGRNAHPKARARNKRKDAHDDQVKRRCVSTACIACRRRKSKCDGNTPACAACASVYNTECVYDPGSDHRRKGVYKKDIDQLKTKNSTLETLIQAILNWPEDEVPALVSQIRTCESLDSVAEQIILREQGMDDDTDEIQPYSNPAPQGAPTFETQLSGKMGQLRLEDGSQRYIGGTSNLIHLAEGVETDDDFMAVAKADQYTQLEDPIVSWTNVTKDPELITHLINMYFVWHYAFFTTLSKSLFYRDFLLGNPPGENGRKYCTPLLVNAMLALGCHFTSLPGARASRDDSATAGDHFFKEAKRLIMENDEHEKPRMTTVQALALMSVREAGCGREAKGWVYSGMSFRMACDLGLNLDSGGLSSGQGALDDDEEDARRITFWGCFLFDKCWSNYLGRLPQLPTNIITVPKFEVFPNEDAETWCAYNDSGFSQANAQPARTRAVARQISKLCEISNDLMNSFYNPIDMDKSKGKQQELKKLSELHQRLEAWRRDLPKELEPREGGLPSMLVMHMFFQLLYIHLFRPFLKYNQATSPLPPNVSPRKLCTQAAQSISKLLRLYKRSHGLRQICNIAVYIAHSACTIHLLNLPDKNARRDIIHGVKHLEEIAEGWLCARRTLSILSILCRKWRVDLPEEAAAVLARTDAKFGTYHGDTLSPKGAAAQLQPTQPQPSSLPPLIQTYGYTTAAVPPNTATAPPNAANHSAASSSRRESDQRSHTGPPQSAADMQYPRVHRQPSQQQTNPSTPANTTSTNVSGGSPSDLFGGVDALLRESQDNWWLRDQSQLALGFDNWGMSAEEMAYLNRSPIATTAPAAASGEGRQYGNSGATAGGQVSCLNGVNGPAPGVNGGGGAGTMEGGYGAMHVYNEDEWYQ</sequence>
<protein>
    <submittedName>
        <fullName evidence="10">Fungal-specific transcription factor domain-containing protein</fullName>
    </submittedName>
</protein>
<dbReference type="InterPro" id="IPR001138">
    <property type="entry name" value="Zn2Cys6_DnaBD"/>
</dbReference>
<dbReference type="InterPro" id="IPR051615">
    <property type="entry name" value="Transcr_Regulatory_Elem"/>
</dbReference>
<dbReference type="InterPro" id="IPR007219">
    <property type="entry name" value="XnlR_reg_dom"/>
</dbReference>
<evidence type="ECO:0000256" key="2">
    <source>
        <dbReference type="ARBA" id="ARBA00022723"/>
    </source>
</evidence>
<dbReference type="EMBL" id="JAGTJR010000002">
    <property type="protein sequence ID" value="KAH7063454.1"/>
    <property type="molecule type" value="Genomic_DNA"/>
</dbReference>
<dbReference type="Pfam" id="PF04082">
    <property type="entry name" value="Fungal_trans"/>
    <property type="match status" value="1"/>
</dbReference>
<keyword evidence="3" id="KW-0862">Zinc</keyword>
<reference evidence="10 11" key="1">
    <citation type="journal article" date="2021" name="Nat. Commun.">
        <title>Genetic determinants of endophytism in the Arabidopsis root mycobiome.</title>
        <authorList>
            <person name="Mesny F."/>
            <person name="Miyauchi S."/>
            <person name="Thiergart T."/>
            <person name="Pickel B."/>
            <person name="Atanasova L."/>
            <person name="Karlsson M."/>
            <person name="Huettel B."/>
            <person name="Barry K.W."/>
            <person name="Haridas S."/>
            <person name="Chen C."/>
            <person name="Bauer D."/>
            <person name="Andreopoulos W."/>
            <person name="Pangilinan J."/>
            <person name="LaButti K."/>
            <person name="Riley R."/>
            <person name="Lipzen A."/>
            <person name="Clum A."/>
            <person name="Drula E."/>
            <person name="Henrissat B."/>
            <person name="Kohler A."/>
            <person name="Grigoriev I.V."/>
            <person name="Martin F.M."/>
            <person name="Hacquard S."/>
        </authorList>
    </citation>
    <scope>NUCLEOTIDE SEQUENCE [LARGE SCALE GENOMIC DNA]</scope>
    <source>
        <strain evidence="10 11">MPI-SDFR-AT-0080</strain>
    </source>
</reference>
<dbReference type="CDD" id="cd00067">
    <property type="entry name" value="GAL4"/>
    <property type="match status" value="1"/>
</dbReference>
<dbReference type="InterPro" id="IPR036864">
    <property type="entry name" value="Zn2-C6_fun-type_DNA-bd_sf"/>
</dbReference>
<comment type="caution">
    <text evidence="10">The sequence shown here is derived from an EMBL/GenBank/DDBJ whole genome shotgun (WGS) entry which is preliminary data.</text>
</comment>
<dbReference type="CDD" id="cd12148">
    <property type="entry name" value="fungal_TF_MHR"/>
    <property type="match status" value="1"/>
</dbReference>
<dbReference type="PROSITE" id="PS00463">
    <property type="entry name" value="ZN2_CY6_FUNGAL_1"/>
    <property type="match status" value="1"/>
</dbReference>